<name>A0A9D2KUR1_9BACE</name>
<gene>
    <name evidence="2" type="ORF">H9950_09955</name>
</gene>
<accession>A0A9D2KUR1</accession>
<proteinExistence type="predicted"/>
<dbReference type="InterPro" id="IPR011042">
    <property type="entry name" value="6-blade_b-propeller_TolB-like"/>
</dbReference>
<dbReference type="EMBL" id="DWZI01000049">
    <property type="protein sequence ID" value="HJA86491.1"/>
    <property type="molecule type" value="Genomic_DNA"/>
</dbReference>
<keyword evidence="1" id="KW-0732">Signal</keyword>
<dbReference type="Gene3D" id="2.120.10.30">
    <property type="entry name" value="TolB, C-terminal domain"/>
    <property type="match status" value="1"/>
</dbReference>
<feature type="chain" id="PRO_5038477118" evidence="1">
    <location>
        <begin position="20"/>
        <end position="386"/>
    </location>
</feature>
<comment type="caution">
    <text evidence="2">The sequence shown here is derived from an EMBL/GenBank/DDBJ whole genome shotgun (WGS) entry which is preliminary data.</text>
</comment>
<dbReference type="AlphaFoldDB" id="A0A9D2KUR1"/>
<dbReference type="Pfam" id="PF17170">
    <property type="entry name" value="DUF5128"/>
    <property type="match status" value="1"/>
</dbReference>
<feature type="signal peptide" evidence="1">
    <location>
        <begin position="1"/>
        <end position="19"/>
    </location>
</feature>
<evidence type="ECO:0000313" key="2">
    <source>
        <dbReference type="EMBL" id="HJA86491.1"/>
    </source>
</evidence>
<organism evidence="2 3">
    <name type="scientific">Candidatus Bacteroides avicola</name>
    <dbReference type="NCBI Taxonomy" id="2838468"/>
    <lineage>
        <taxon>Bacteria</taxon>
        <taxon>Pseudomonadati</taxon>
        <taxon>Bacteroidota</taxon>
        <taxon>Bacteroidia</taxon>
        <taxon>Bacteroidales</taxon>
        <taxon>Bacteroidaceae</taxon>
        <taxon>Bacteroides</taxon>
    </lineage>
</organism>
<evidence type="ECO:0000313" key="3">
    <source>
        <dbReference type="Proteomes" id="UP000823862"/>
    </source>
</evidence>
<reference evidence="2" key="1">
    <citation type="journal article" date="2021" name="PeerJ">
        <title>Extensive microbial diversity within the chicken gut microbiome revealed by metagenomics and culture.</title>
        <authorList>
            <person name="Gilroy R."/>
            <person name="Ravi A."/>
            <person name="Getino M."/>
            <person name="Pursley I."/>
            <person name="Horton D.L."/>
            <person name="Alikhan N.F."/>
            <person name="Baker D."/>
            <person name="Gharbi K."/>
            <person name="Hall N."/>
            <person name="Watson M."/>
            <person name="Adriaenssens E.M."/>
            <person name="Foster-Nyarko E."/>
            <person name="Jarju S."/>
            <person name="Secka A."/>
            <person name="Antonio M."/>
            <person name="Oren A."/>
            <person name="Chaudhuri R.R."/>
            <person name="La Ragione R."/>
            <person name="Hildebrand F."/>
            <person name="Pallen M.J."/>
        </authorList>
    </citation>
    <scope>NUCLEOTIDE SEQUENCE</scope>
    <source>
        <strain evidence="2">ChiHjej12B11-9795</strain>
    </source>
</reference>
<sequence length="386" mass="44392">MKHLLIYLLTLAWLSNLVACTSTPSQVTNPDIVSIELPLRQNDQLIKLSELADSIRYIPLQTTDSCLIGSIDKLLQTDKGKFVIVDKETAVAVYLFDKNGRFLNHIGRQGQGYGEYVSIEDVTWGDGYVYVWDSNLHKVLKYTEQGKLVNEFKFDHTAYSVHSLQEDVLAFACDYTPNHSLKQKGKYPNLLIYDATSDQLNTDLYFDERMDGTGFMSTLNNLTEGNLYLPLNDTLYTVDKTGASAKYVLRYADRYEKNKEEYIRTCLTEPITADKAEDAFHQGAYPHLITYLNCDSLSLLFMRMKDRLYYGFYYPHTGIYKEANSTERWPIVNDLHKTFLFSPRCAKGNRVYCVTDPSAFLKENENSLTVREEDNPIIVEIFMKAR</sequence>
<evidence type="ECO:0000256" key="1">
    <source>
        <dbReference type="SAM" id="SignalP"/>
    </source>
</evidence>
<protein>
    <submittedName>
        <fullName evidence="2">6-bladed beta-propeller</fullName>
    </submittedName>
</protein>
<reference evidence="2" key="2">
    <citation type="submission" date="2021-04" db="EMBL/GenBank/DDBJ databases">
        <authorList>
            <person name="Gilroy R."/>
        </authorList>
    </citation>
    <scope>NUCLEOTIDE SEQUENCE</scope>
    <source>
        <strain evidence="2">ChiHjej12B11-9795</strain>
    </source>
</reference>
<dbReference type="Proteomes" id="UP000823862">
    <property type="component" value="Unassembled WGS sequence"/>
</dbReference>